<keyword evidence="2" id="KW-1185">Reference proteome</keyword>
<reference evidence="1" key="1">
    <citation type="submission" date="2019-10" db="EMBL/GenBank/DDBJ databases">
        <title>Draft genome sequece of Microseira wollei NIES-4236.</title>
        <authorList>
            <person name="Yamaguchi H."/>
            <person name="Suzuki S."/>
            <person name="Kawachi M."/>
        </authorList>
    </citation>
    <scope>NUCLEOTIDE SEQUENCE</scope>
    <source>
        <strain evidence="1">NIES-4236</strain>
    </source>
</reference>
<proteinExistence type="predicted"/>
<evidence type="ECO:0008006" key="3">
    <source>
        <dbReference type="Google" id="ProtNLM"/>
    </source>
</evidence>
<gene>
    <name evidence="1" type="ORF">MiSe_36240</name>
</gene>
<protein>
    <recommendedName>
        <fullName evidence="3">Peptidase C14 caspase catalytic subunit p20</fullName>
    </recommendedName>
</protein>
<evidence type="ECO:0000313" key="1">
    <source>
        <dbReference type="EMBL" id="GET38865.1"/>
    </source>
</evidence>
<dbReference type="Gene3D" id="3.40.50.1460">
    <property type="match status" value="1"/>
</dbReference>
<accession>A0AAV3XDG7</accession>
<organism evidence="1 2">
    <name type="scientific">Microseira wollei NIES-4236</name>
    <dbReference type="NCBI Taxonomy" id="2530354"/>
    <lineage>
        <taxon>Bacteria</taxon>
        <taxon>Bacillati</taxon>
        <taxon>Cyanobacteriota</taxon>
        <taxon>Cyanophyceae</taxon>
        <taxon>Oscillatoriophycideae</taxon>
        <taxon>Aerosakkonematales</taxon>
        <taxon>Aerosakkonemataceae</taxon>
        <taxon>Microseira</taxon>
    </lineage>
</organism>
<evidence type="ECO:0000313" key="2">
    <source>
        <dbReference type="Proteomes" id="UP001050975"/>
    </source>
</evidence>
<dbReference type="AlphaFoldDB" id="A0AAV3XDG7"/>
<dbReference type="EMBL" id="BLAY01000054">
    <property type="protein sequence ID" value="GET38865.1"/>
    <property type="molecule type" value="Genomic_DNA"/>
</dbReference>
<name>A0AAV3XDG7_9CYAN</name>
<comment type="caution">
    <text evidence="1">The sequence shown here is derived from an EMBL/GenBank/DDBJ whole genome shotgun (WGS) entry which is preliminary data.</text>
</comment>
<sequence length="266" mass="28799">MDPDPIVVSSTTDNSGLNGTFVPVDGNLPAGYPEQGGVVKDIMGHTLFLLMSAVKSENITVVLDSCFSGGATRDRRVRSRDGGRNIRTSPEEKAAQQMWLSRLNISREDFIKGYRTGVAKGVVLAATEPNQFAIDERLNGFDAGAFTYRLTQALWPENSNVESASAYVREQMPEIYNQTPIYEVKVGSGYERQPLYLINNPRPTANAVVTEVTGNRATLWLGGFDAKGLASLEDGTVLGSVGATGNRGGKVTMRSRSVPEAYRAMV</sequence>
<dbReference type="RefSeq" id="WP_226583355.1">
    <property type="nucleotide sequence ID" value="NZ_BLAY01000054.1"/>
</dbReference>
<dbReference type="Proteomes" id="UP001050975">
    <property type="component" value="Unassembled WGS sequence"/>
</dbReference>